<feature type="non-terminal residue" evidence="2">
    <location>
        <position position="1"/>
    </location>
</feature>
<organism evidence="2">
    <name type="scientific">Arion vulgaris</name>
    <dbReference type="NCBI Taxonomy" id="1028688"/>
    <lineage>
        <taxon>Eukaryota</taxon>
        <taxon>Metazoa</taxon>
        <taxon>Spiralia</taxon>
        <taxon>Lophotrochozoa</taxon>
        <taxon>Mollusca</taxon>
        <taxon>Gastropoda</taxon>
        <taxon>Heterobranchia</taxon>
        <taxon>Euthyneura</taxon>
        <taxon>Panpulmonata</taxon>
        <taxon>Eupulmonata</taxon>
        <taxon>Stylommatophora</taxon>
        <taxon>Helicina</taxon>
        <taxon>Arionoidea</taxon>
        <taxon>Arionidae</taxon>
        <taxon>Arion</taxon>
    </lineage>
</organism>
<reference evidence="2" key="1">
    <citation type="submission" date="2014-12" db="EMBL/GenBank/DDBJ databases">
        <title>Insight into the proteome of Arion vulgaris.</title>
        <authorList>
            <person name="Aradska J."/>
            <person name="Bulat T."/>
            <person name="Smidak R."/>
            <person name="Sarate P."/>
            <person name="Gangsoo J."/>
            <person name="Sialana F."/>
            <person name="Bilban M."/>
            <person name="Lubec G."/>
        </authorList>
    </citation>
    <scope>NUCLEOTIDE SEQUENCE</scope>
    <source>
        <tissue evidence="2">Skin</tissue>
    </source>
</reference>
<protein>
    <submittedName>
        <fullName evidence="2">Uncharacterized protein</fullName>
    </submittedName>
</protein>
<feature type="transmembrane region" description="Helical" evidence="1">
    <location>
        <begin position="94"/>
        <end position="116"/>
    </location>
</feature>
<keyword evidence="1" id="KW-0812">Transmembrane</keyword>
<evidence type="ECO:0000256" key="1">
    <source>
        <dbReference type="SAM" id="Phobius"/>
    </source>
</evidence>
<gene>
    <name evidence="2" type="primary">ORF83579</name>
</gene>
<keyword evidence="1" id="KW-1133">Transmembrane helix</keyword>
<feature type="non-terminal residue" evidence="2">
    <location>
        <position position="135"/>
    </location>
</feature>
<name>A0A0B6ZVS3_9EUPU</name>
<proteinExistence type="predicted"/>
<accession>A0A0B6ZVS3</accession>
<keyword evidence="1" id="KW-0472">Membrane</keyword>
<feature type="transmembrane region" description="Helical" evidence="1">
    <location>
        <begin position="20"/>
        <end position="43"/>
    </location>
</feature>
<dbReference type="EMBL" id="HACG01025838">
    <property type="protein sequence ID" value="CEK72703.1"/>
    <property type="molecule type" value="Transcribed_RNA"/>
</dbReference>
<sequence length="135" mass="15388">TSVTMWFSYQIISDICHYQVANISVILSAAVVICLLVVLLYTIRICKQRATHQLKVYIHDVQNVSMKDDMSLQELNSHDFIDNKQNMNRSVRIFAAYCAKSLVIVCILAVVASIPWEFIHLYQKALAGRASRIVQ</sequence>
<evidence type="ECO:0000313" key="2">
    <source>
        <dbReference type="EMBL" id="CEK72703.1"/>
    </source>
</evidence>
<dbReference type="AlphaFoldDB" id="A0A0B6ZVS3"/>